<dbReference type="GO" id="GO:0034626">
    <property type="term" value="P:fatty acid elongation, polyunsaturated fatty acid"/>
    <property type="evidence" value="ECO:0007669"/>
    <property type="project" value="TreeGrafter"/>
</dbReference>
<evidence type="ECO:0000256" key="2">
    <source>
        <dbReference type="ARBA" id="ARBA00022516"/>
    </source>
</evidence>
<feature type="transmembrane region" description="Helical" evidence="10">
    <location>
        <begin position="59"/>
        <end position="78"/>
    </location>
</feature>
<evidence type="ECO:0000256" key="4">
    <source>
        <dbReference type="ARBA" id="ARBA00022692"/>
    </source>
</evidence>
<gene>
    <name evidence="11" type="primary">ELVL1</name>
</gene>
<feature type="transmembrane region" description="Helical" evidence="10">
    <location>
        <begin position="141"/>
        <end position="159"/>
    </location>
</feature>
<sequence>MLEFYNRMWEVRDVRADHLPLMGSIWPTVALCAVYTYFSKVWGPRFMKDRPAMEFKGLMNLYNTSQVIACMIMWINTWRGGWFSEYNWLCQDVDRNPDPNSSAMSMLMTCYYFYLSKLLDFVDTIFFVIRKKNNQITNLHVIHHAIMPIYTWIGVRWIPGGQETFVALINCFIHVLMYGYYFLSSLGPWVKPYLWWKKYLTSLQMIQFIMVGSKCLLVVSGAVSCGYPREWSFVTLILMVMFYHLFNEFYKASYSASKAKQNGVKSS</sequence>
<dbReference type="GO" id="GO:0019367">
    <property type="term" value="P:fatty acid elongation, saturated fatty acid"/>
    <property type="evidence" value="ECO:0007669"/>
    <property type="project" value="TreeGrafter"/>
</dbReference>
<feature type="transmembrane region" description="Helical" evidence="10">
    <location>
        <begin position="111"/>
        <end position="129"/>
    </location>
</feature>
<dbReference type="GO" id="GO:0042761">
    <property type="term" value="P:very long-chain fatty acid biosynthetic process"/>
    <property type="evidence" value="ECO:0007669"/>
    <property type="project" value="TreeGrafter"/>
</dbReference>
<keyword evidence="9 10" id="KW-0275">Fatty acid biosynthesis</keyword>
<evidence type="ECO:0000256" key="3">
    <source>
        <dbReference type="ARBA" id="ARBA00022679"/>
    </source>
</evidence>
<keyword evidence="4 10" id="KW-0812">Transmembrane</keyword>
<dbReference type="PANTHER" id="PTHR11157">
    <property type="entry name" value="FATTY ACID ACYL TRANSFERASE-RELATED"/>
    <property type="match status" value="1"/>
</dbReference>
<dbReference type="GO" id="GO:0034625">
    <property type="term" value="P:fatty acid elongation, monounsaturated fatty acid"/>
    <property type="evidence" value="ECO:0007669"/>
    <property type="project" value="TreeGrafter"/>
</dbReference>
<feature type="transmembrane region" description="Helical" evidence="10">
    <location>
        <begin position="165"/>
        <end position="187"/>
    </location>
</feature>
<feature type="transmembrane region" description="Helical" evidence="10">
    <location>
        <begin position="199"/>
        <end position="219"/>
    </location>
</feature>
<evidence type="ECO:0000256" key="5">
    <source>
        <dbReference type="ARBA" id="ARBA00022832"/>
    </source>
</evidence>
<keyword evidence="5 10" id="KW-0276">Fatty acid metabolism</keyword>
<evidence type="ECO:0000256" key="10">
    <source>
        <dbReference type="RuleBase" id="RU361115"/>
    </source>
</evidence>
<evidence type="ECO:0000256" key="8">
    <source>
        <dbReference type="ARBA" id="ARBA00023136"/>
    </source>
</evidence>
<accession>C1BR89</accession>
<organism evidence="11">
    <name type="scientific">Caligus rogercresseyi</name>
    <name type="common">Sea louse</name>
    <dbReference type="NCBI Taxonomy" id="217165"/>
    <lineage>
        <taxon>Eukaryota</taxon>
        <taxon>Metazoa</taxon>
        <taxon>Ecdysozoa</taxon>
        <taxon>Arthropoda</taxon>
        <taxon>Crustacea</taxon>
        <taxon>Multicrustacea</taxon>
        <taxon>Hexanauplia</taxon>
        <taxon>Copepoda</taxon>
        <taxon>Siphonostomatoida</taxon>
        <taxon>Caligidae</taxon>
        <taxon>Caligus</taxon>
    </lineage>
</organism>
<dbReference type="GO" id="GO:0030148">
    <property type="term" value="P:sphingolipid biosynthetic process"/>
    <property type="evidence" value="ECO:0007669"/>
    <property type="project" value="TreeGrafter"/>
</dbReference>
<evidence type="ECO:0000313" key="11">
    <source>
        <dbReference type="EMBL" id="ACO11542.1"/>
    </source>
</evidence>
<keyword evidence="8 10" id="KW-0472">Membrane</keyword>
<evidence type="ECO:0000256" key="6">
    <source>
        <dbReference type="ARBA" id="ARBA00022989"/>
    </source>
</evidence>
<evidence type="ECO:0000256" key="1">
    <source>
        <dbReference type="ARBA" id="ARBA00004141"/>
    </source>
</evidence>
<dbReference type="InterPro" id="IPR002076">
    <property type="entry name" value="ELO_fam"/>
</dbReference>
<comment type="similarity">
    <text evidence="10">Belongs to the ELO family.</text>
</comment>
<keyword evidence="2 10" id="KW-0444">Lipid biosynthesis</keyword>
<evidence type="ECO:0000256" key="7">
    <source>
        <dbReference type="ARBA" id="ARBA00023098"/>
    </source>
</evidence>
<reference evidence="11" key="1">
    <citation type="submission" date="2009-03" db="EMBL/GenBank/DDBJ databases">
        <title>Caligus rogercresseyi ESTs and full-length cDNAs.</title>
        <authorList>
            <person name="Yasuike M."/>
            <person name="von Schalburg K."/>
            <person name="Cooper G."/>
            <person name="Leong J."/>
            <person name="Jones S.R.M."/>
            <person name="Koop B.F."/>
        </authorList>
    </citation>
    <scope>NUCLEOTIDE SEQUENCE</scope>
    <source>
        <tissue evidence="11">Whole body</tissue>
    </source>
</reference>
<dbReference type="Pfam" id="PF01151">
    <property type="entry name" value="ELO"/>
    <property type="match status" value="1"/>
</dbReference>
<dbReference type="GO" id="GO:0009922">
    <property type="term" value="F:fatty acid elongase activity"/>
    <property type="evidence" value="ECO:0007669"/>
    <property type="project" value="UniProtKB-EC"/>
</dbReference>
<dbReference type="EC" id="2.3.1.199" evidence="10"/>
<feature type="transmembrane region" description="Helical" evidence="10">
    <location>
        <begin position="231"/>
        <end position="250"/>
    </location>
</feature>
<keyword evidence="6 10" id="KW-1133">Transmembrane helix</keyword>
<evidence type="ECO:0000256" key="9">
    <source>
        <dbReference type="ARBA" id="ARBA00023160"/>
    </source>
</evidence>
<keyword evidence="3 10" id="KW-0808">Transferase</keyword>
<protein>
    <recommendedName>
        <fullName evidence="10">Elongation of very long chain fatty acids protein</fullName>
        <ecNumber evidence="10">2.3.1.199</ecNumber>
    </recommendedName>
    <alternativeName>
        <fullName evidence="10">Very-long-chain 3-oxoacyl-CoA synthase</fullName>
    </alternativeName>
</protein>
<comment type="catalytic activity">
    <reaction evidence="10">
        <text>a very-long-chain acyl-CoA + malonyl-CoA + H(+) = a very-long-chain 3-oxoacyl-CoA + CO2 + CoA</text>
        <dbReference type="Rhea" id="RHEA:32727"/>
        <dbReference type="ChEBI" id="CHEBI:15378"/>
        <dbReference type="ChEBI" id="CHEBI:16526"/>
        <dbReference type="ChEBI" id="CHEBI:57287"/>
        <dbReference type="ChEBI" id="CHEBI:57384"/>
        <dbReference type="ChEBI" id="CHEBI:90725"/>
        <dbReference type="ChEBI" id="CHEBI:90736"/>
        <dbReference type="EC" id="2.3.1.199"/>
    </reaction>
</comment>
<dbReference type="AlphaFoldDB" id="C1BR89"/>
<dbReference type="PANTHER" id="PTHR11157:SF69">
    <property type="entry name" value="ELONGATION OF VERY LONG CHAIN FATTY ACIDS PROTEIN 7"/>
    <property type="match status" value="1"/>
</dbReference>
<name>C1BR89_CALRO</name>
<keyword evidence="7 10" id="KW-0443">Lipid metabolism</keyword>
<dbReference type="EMBL" id="BT077118">
    <property type="protein sequence ID" value="ACO11542.1"/>
    <property type="molecule type" value="mRNA"/>
</dbReference>
<comment type="subcellular location">
    <subcellularLocation>
        <location evidence="1">Membrane</location>
        <topology evidence="1">Multi-pass membrane protein</topology>
    </subcellularLocation>
</comment>
<feature type="transmembrane region" description="Helical" evidence="10">
    <location>
        <begin position="20"/>
        <end position="38"/>
    </location>
</feature>
<proteinExistence type="evidence at transcript level"/>
<dbReference type="GO" id="GO:0005789">
    <property type="term" value="C:endoplasmic reticulum membrane"/>
    <property type="evidence" value="ECO:0007669"/>
    <property type="project" value="TreeGrafter"/>
</dbReference>